<evidence type="ECO:0000259" key="7">
    <source>
        <dbReference type="Pfam" id="PF00365"/>
    </source>
</evidence>
<feature type="active site" description="Proton acceptor" evidence="6">
    <location>
        <position position="135"/>
    </location>
</feature>
<dbReference type="GO" id="GO:0003872">
    <property type="term" value="F:6-phosphofructokinase activity"/>
    <property type="evidence" value="ECO:0007669"/>
    <property type="project" value="UniProtKB-UniRule"/>
</dbReference>
<name>A0A3E4TSS1_9FIRM</name>
<dbReference type="InterPro" id="IPR022953">
    <property type="entry name" value="ATP_PFK"/>
</dbReference>
<dbReference type="InterPro" id="IPR011404">
    <property type="entry name" value="PPi-PFK"/>
</dbReference>
<feature type="binding site" evidence="6">
    <location>
        <position position="235"/>
    </location>
    <ligand>
        <name>substrate</name>
    </ligand>
</feature>
<evidence type="ECO:0000256" key="1">
    <source>
        <dbReference type="ARBA" id="ARBA00001946"/>
    </source>
</evidence>
<dbReference type="GO" id="GO:0005737">
    <property type="term" value="C:cytoplasm"/>
    <property type="evidence" value="ECO:0007669"/>
    <property type="project" value="UniProtKB-SubCell"/>
</dbReference>
<evidence type="ECO:0000313" key="8">
    <source>
        <dbReference type="EMBL" id="RGL94423.1"/>
    </source>
</evidence>
<feature type="binding site" evidence="6">
    <location>
        <position position="107"/>
    </location>
    <ligand>
        <name>Mg(2+)</name>
        <dbReference type="ChEBI" id="CHEBI:18420"/>
        <note>catalytic</note>
    </ligand>
</feature>
<evidence type="ECO:0000313" key="9">
    <source>
        <dbReference type="Proteomes" id="UP000261257"/>
    </source>
</evidence>
<protein>
    <recommendedName>
        <fullName evidence="6">Pyrophosphate--fructose 6-phosphate 1-phosphotransferase</fullName>
        <ecNumber evidence="6">2.7.1.90</ecNumber>
    </recommendedName>
    <alternativeName>
        <fullName evidence="6">6-phosphofructokinase, pyrophosphate dependent</fullName>
    </alternativeName>
    <alternativeName>
        <fullName evidence="6">PPi-dependent phosphofructokinase</fullName>
        <shortName evidence="6">PPi-PFK</shortName>
    </alternativeName>
    <alternativeName>
        <fullName evidence="6">Pyrophosphate-dependent 6-phosphofructose-1-kinase</fullName>
    </alternativeName>
</protein>
<dbReference type="InterPro" id="IPR035966">
    <property type="entry name" value="PKF_sf"/>
</dbReference>
<dbReference type="InterPro" id="IPR050929">
    <property type="entry name" value="PFKA"/>
</dbReference>
<dbReference type="GO" id="GO:0047334">
    <property type="term" value="F:diphosphate-fructose-6-phosphate 1-phosphotransferase activity"/>
    <property type="evidence" value="ECO:0007669"/>
    <property type="project" value="UniProtKB-EC"/>
</dbReference>
<comment type="activity regulation">
    <text evidence="6">Non-allosteric.</text>
</comment>
<dbReference type="EMBL" id="QSSQ01000051">
    <property type="protein sequence ID" value="RGL94423.1"/>
    <property type="molecule type" value="Genomic_DNA"/>
</dbReference>
<comment type="catalytic activity">
    <reaction evidence="6">
        <text>beta-D-fructose 6-phosphate + diphosphate = beta-D-fructose 1,6-bisphosphate + phosphate + H(+)</text>
        <dbReference type="Rhea" id="RHEA:13613"/>
        <dbReference type="ChEBI" id="CHEBI:15378"/>
        <dbReference type="ChEBI" id="CHEBI:32966"/>
        <dbReference type="ChEBI" id="CHEBI:33019"/>
        <dbReference type="ChEBI" id="CHEBI:43474"/>
        <dbReference type="ChEBI" id="CHEBI:57634"/>
        <dbReference type="EC" id="2.7.1.90"/>
    </reaction>
</comment>
<gene>
    <name evidence="6" type="primary">pfp</name>
    <name evidence="8" type="ORF">DXC39_29150</name>
</gene>
<feature type="binding site" evidence="6">
    <location>
        <begin position="178"/>
        <end position="180"/>
    </location>
    <ligand>
        <name>substrate</name>
    </ligand>
</feature>
<comment type="caution">
    <text evidence="8">The sequence shown here is derived from an EMBL/GenBank/DDBJ whole genome shotgun (WGS) entry which is preliminary data.</text>
</comment>
<organism evidence="8 9">
    <name type="scientific">Hungatella hathewayi</name>
    <dbReference type="NCBI Taxonomy" id="154046"/>
    <lineage>
        <taxon>Bacteria</taxon>
        <taxon>Bacillati</taxon>
        <taxon>Bacillota</taxon>
        <taxon>Clostridia</taxon>
        <taxon>Lachnospirales</taxon>
        <taxon>Lachnospiraceae</taxon>
        <taxon>Hungatella</taxon>
    </lineage>
</organism>
<keyword evidence="5 6" id="KW-0460">Magnesium</keyword>
<feature type="site" description="Important for catalytic activity; stabilizes the transition state when the phosphoryl donor is PPi" evidence="6">
    <location>
        <position position="132"/>
    </location>
</feature>
<feature type="binding site" evidence="6">
    <location>
        <begin position="133"/>
        <end position="135"/>
    </location>
    <ligand>
        <name>substrate</name>
    </ligand>
</feature>
<dbReference type="UniPathway" id="UPA00109">
    <property type="reaction ID" value="UER00182"/>
</dbReference>
<evidence type="ECO:0000256" key="2">
    <source>
        <dbReference type="ARBA" id="ARBA00022679"/>
    </source>
</evidence>
<dbReference type="NCBIfam" id="NF010675">
    <property type="entry name" value="PRK14072.1"/>
    <property type="match status" value="1"/>
</dbReference>
<dbReference type="PRINTS" id="PR00476">
    <property type="entry name" value="PHFRCTKINASE"/>
</dbReference>
<evidence type="ECO:0000256" key="5">
    <source>
        <dbReference type="ARBA" id="ARBA00022842"/>
    </source>
</evidence>
<dbReference type="EC" id="2.7.1.90" evidence="6"/>
<feature type="domain" description="Phosphofructokinase" evidence="7">
    <location>
        <begin position="4"/>
        <end position="310"/>
    </location>
</feature>
<dbReference type="PIRSF" id="PIRSF036483">
    <property type="entry name" value="PFK_XF0274"/>
    <property type="match status" value="1"/>
</dbReference>
<keyword evidence="3 6" id="KW-0479">Metal-binding</keyword>
<dbReference type="Gene3D" id="3.40.50.450">
    <property type="match status" value="1"/>
</dbReference>
<dbReference type="RefSeq" id="WP_117634748.1">
    <property type="nucleotide sequence ID" value="NZ_QRQF01000044.1"/>
</dbReference>
<dbReference type="SUPFAM" id="SSF53784">
    <property type="entry name" value="Phosphofructokinase"/>
    <property type="match status" value="1"/>
</dbReference>
<reference evidence="8 9" key="1">
    <citation type="submission" date="2018-08" db="EMBL/GenBank/DDBJ databases">
        <title>A genome reference for cultivated species of the human gut microbiota.</title>
        <authorList>
            <person name="Zou Y."/>
            <person name="Xue W."/>
            <person name="Luo G."/>
        </authorList>
    </citation>
    <scope>NUCLEOTIDE SEQUENCE [LARGE SCALE GENOMIC DNA]</scope>
    <source>
        <strain evidence="8 9">TF05-11AC</strain>
    </source>
</reference>
<sequence length="396" mass="43432">MTENVLIVHGGGPTAVINSSLYGVIEEAKKIGKFDKVYAAIGGSEGILKECFLNLLAFPEEKLKLLLETPATAIGSSRYALDQEDYEAMVGIFKKYEIKYVLLNGGNGTMDMCGRIYEVCKDKDIRVIGIPKTIDNDIAITDHAPGFGSAARYIAATTAEVGVDVKALPIHVCIIEAMGRNAGWITAASALARKKPGDAPHLIYLPERAFNEEEFLEDVKQLHKEKGGVVVVVSEGLKNEAGEPVVPPIFKTERATYYGDVSAYLAELVIKKLGIKARSEKPGICGRASIAWQSPVDRDEAVLAGREALKAAVAGQSGVMVGFIRDEEAEKTNGVYRMHTEMIPIKEVMMYERTIPKSYLNERGNDVTEEFIRWCRPLIGPELRDFIDFNITSVLT</sequence>
<comment type="pathway">
    <text evidence="6">Carbohydrate degradation; glycolysis; D-glyceraldehyde 3-phosphate and glycerone phosphate from D-glucose: step 3/4.</text>
</comment>
<evidence type="ECO:0000256" key="4">
    <source>
        <dbReference type="ARBA" id="ARBA00022777"/>
    </source>
</evidence>
<proteinExistence type="inferred from homology"/>
<evidence type="ECO:0000256" key="3">
    <source>
        <dbReference type="ARBA" id="ARBA00022723"/>
    </source>
</evidence>
<keyword evidence="6" id="KW-0324">Glycolysis</keyword>
<comment type="function">
    <text evidence="6">Catalyzes the phosphorylation of D-fructose 6-phosphate, the first committing step of glycolysis. Uses inorganic phosphate (PPi) as phosphoryl donor instead of ATP like common ATP-dependent phosphofructokinases (ATP-PFKs), which renders the reaction reversible, and can thus function both in glycolysis and gluconeogenesis. Consistently, PPi-PFK can replace the enzymes of both the forward (ATP-PFK) and reverse (fructose-bisphosphatase (FBPase)) reactions.</text>
</comment>
<comment type="similarity">
    <text evidence="6">Belongs to the phosphofructokinase type A (PFKA) family. PPi-dependent PFK group II subfamily. Clade 'B2' sub-subfamily.</text>
</comment>
<dbReference type="HAMAP" id="MF_01978">
    <property type="entry name" value="Phosphofructokinase_II_B2"/>
    <property type="match status" value="1"/>
</dbReference>
<accession>A0A3E4TSS1</accession>
<comment type="subcellular location">
    <subcellularLocation>
        <location evidence="6">Cytoplasm</location>
    </subcellularLocation>
</comment>
<dbReference type="GO" id="GO:0046872">
    <property type="term" value="F:metal ion binding"/>
    <property type="evidence" value="ECO:0007669"/>
    <property type="project" value="UniProtKB-KW"/>
</dbReference>
<feature type="binding site" evidence="6">
    <location>
        <position position="12"/>
    </location>
    <ligand>
        <name>diphosphate</name>
        <dbReference type="ChEBI" id="CHEBI:33019"/>
    </ligand>
</feature>
<comment type="subunit">
    <text evidence="6">Homodimer.</text>
</comment>
<comment type="cofactor">
    <cofactor evidence="1 6">
        <name>Mg(2+)</name>
        <dbReference type="ChEBI" id="CHEBI:18420"/>
    </cofactor>
</comment>
<dbReference type="InterPro" id="IPR000023">
    <property type="entry name" value="Phosphofructokinase_dom"/>
</dbReference>
<dbReference type="PANTHER" id="PTHR45770">
    <property type="entry name" value="ATP-DEPENDENT 6-PHOSPHOFRUCTOKINASE 1"/>
    <property type="match status" value="1"/>
</dbReference>
<dbReference type="Pfam" id="PF00365">
    <property type="entry name" value="PFK"/>
    <property type="match status" value="1"/>
</dbReference>
<evidence type="ECO:0000256" key="6">
    <source>
        <dbReference type="HAMAP-Rule" id="MF_01978"/>
    </source>
</evidence>
<dbReference type="AlphaFoldDB" id="A0A3E4TSS1"/>
<comment type="caution">
    <text evidence="6">Lacks conserved residue(s) required for the propagation of feature annotation.</text>
</comment>
<keyword evidence="2 6" id="KW-0808">Transferase</keyword>
<keyword evidence="4 6" id="KW-0418">Kinase</keyword>
<keyword evidence="6" id="KW-0963">Cytoplasm</keyword>
<dbReference type="Gene3D" id="3.40.50.460">
    <property type="entry name" value="Phosphofructokinase domain"/>
    <property type="match status" value="1"/>
</dbReference>
<dbReference type="GO" id="GO:0006002">
    <property type="term" value="P:fructose 6-phosphate metabolic process"/>
    <property type="evidence" value="ECO:0007669"/>
    <property type="project" value="InterPro"/>
</dbReference>
<dbReference type="Proteomes" id="UP000261257">
    <property type="component" value="Unassembled WGS sequence"/>
</dbReference>